<keyword evidence="2" id="KW-1185">Reference proteome</keyword>
<proteinExistence type="predicted"/>
<gene>
    <name evidence="1" type="ORF">KQI89_10155</name>
</gene>
<evidence type="ECO:0000313" key="2">
    <source>
        <dbReference type="Proteomes" id="UP000736583"/>
    </source>
</evidence>
<dbReference type="RefSeq" id="WP_032123575.1">
    <property type="nucleotide sequence ID" value="NZ_JAHLQL010000003.1"/>
</dbReference>
<evidence type="ECO:0000313" key="1">
    <source>
        <dbReference type="EMBL" id="MBU5592122.1"/>
    </source>
</evidence>
<name>A0ABS6F0U6_9CLOT</name>
<reference evidence="1 2" key="1">
    <citation type="submission" date="2021-06" db="EMBL/GenBank/DDBJ databases">
        <authorList>
            <person name="Sun Q."/>
            <person name="Li D."/>
        </authorList>
    </citation>
    <scope>NUCLEOTIDE SEQUENCE [LARGE SCALE GENOMIC DNA]</scope>
    <source>
        <strain evidence="1 2">MSJ-4</strain>
    </source>
</reference>
<protein>
    <submittedName>
        <fullName evidence="1">Uncharacterized protein</fullName>
    </submittedName>
</protein>
<sequence>MKGKIIDNSFSEGLIISEDCNTSLLPLNKISSVKKAGDKINLSSSNGCSSSRQRLIDFY</sequence>
<dbReference type="EMBL" id="JAHLQL010000003">
    <property type="protein sequence ID" value="MBU5592122.1"/>
    <property type="molecule type" value="Genomic_DNA"/>
</dbReference>
<dbReference type="Proteomes" id="UP000736583">
    <property type="component" value="Unassembled WGS sequence"/>
</dbReference>
<accession>A0ABS6F0U6</accession>
<organism evidence="1 2">
    <name type="scientific">Clostridium simiarum</name>
    <dbReference type="NCBI Taxonomy" id="2841506"/>
    <lineage>
        <taxon>Bacteria</taxon>
        <taxon>Bacillati</taxon>
        <taxon>Bacillota</taxon>
        <taxon>Clostridia</taxon>
        <taxon>Eubacteriales</taxon>
        <taxon>Clostridiaceae</taxon>
        <taxon>Clostridium</taxon>
    </lineage>
</organism>
<comment type="caution">
    <text evidence="1">The sequence shown here is derived from an EMBL/GenBank/DDBJ whole genome shotgun (WGS) entry which is preliminary data.</text>
</comment>